<sequence length="187" mass="21764">MKKRFGIDIDGTVTCPSSMIPYLNKAFNLNITLDDIKQYDLTPLVDISEKEFAKWFKENEPVIYRGSPLAEGAKGILTKWRQVHELYFISARGSHLQQITEEWFLENALEFDHIELIGTHDKIQAAKKFEVDIFLEDKHDNAVMIHEACKIPVILFDTPYNQDPVPNGVIRVSSWHEAYKWVDNWLK</sequence>
<evidence type="ECO:0000313" key="6">
    <source>
        <dbReference type="Proteomes" id="UP000318667"/>
    </source>
</evidence>
<dbReference type="OrthoDB" id="2471595at2"/>
<evidence type="ECO:0000313" key="5">
    <source>
        <dbReference type="EMBL" id="TWH81062.1"/>
    </source>
</evidence>
<name>A0A562JD28_9BACI</name>
<feature type="active site" description="Nucleophile" evidence="4">
    <location>
        <position position="8"/>
    </location>
</feature>
<organism evidence="5 6">
    <name type="scientific">Cytobacillus oceanisediminis</name>
    <dbReference type="NCBI Taxonomy" id="665099"/>
    <lineage>
        <taxon>Bacteria</taxon>
        <taxon>Bacillati</taxon>
        <taxon>Bacillota</taxon>
        <taxon>Bacilli</taxon>
        <taxon>Bacillales</taxon>
        <taxon>Bacillaceae</taxon>
        <taxon>Cytobacillus</taxon>
    </lineage>
</organism>
<proteinExistence type="inferred from homology"/>
<dbReference type="GeneID" id="65405573"/>
<dbReference type="InterPro" id="IPR009206">
    <property type="entry name" value="Nucleotidase_putative"/>
</dbReference>
<dbReference type="Pfam" id="PF06941">
    <property type="entry name" value="NT5C"/>
    <property type="match status" value="1"/>
</dbReference>
<dbReference type="PIRSF" id="PIRSF021362">
    <property type="entry name" value="UCP021362_HAD"/>
    <property type="match status" value="1"/>
</dbReference>
<dbReference type="PANTHER" id="PTHR35134:SF2">
    <property type="entry name" value="NUCLEOTIDASE YQFW-RELATED"/>
    <property type="match status" value="1"/>
</dbReference>
<dbReference type="InterPro" id="IPR023214">
    <property type="entry name" value="HAD_sf"/>
</dbReference>
<keyword evidence="6" id="KW-1185">Reference proteome</keyword>
<dbReference type="EC" id="3.1.3.-" evidence="3"/>
<dbReference type="GO" id="GO:0009264">
    <property type="term" value="P:deoxyribonucleotide catabolic process"/>
    <property type="evidence" value="ECO:0007669"/>
    <property type="project" value="InterPro"/>
</dbReference>
<dbReference type="Proteomes" id="UP000318667">
    <property type="component" value="Unassembled WGS sequence"/>
</dbReference>
<keyword evidence="2 3" id="KW-0378">Hydrolase</keyword>
<dbReference type="InterPro" id="IPR052419">
    <property type="entry name" value="5_3-deoxyribonucleotidase-like"/>
</dbReference>
<gene>
    <name evidence="5" type="ORF">IQ19_04481</name>
</gene>
<dbReference type="RefSeq" id="WP_144545024.1">
    <property type="nucleotide sequence ID" value="NZ_CBCSDC010000020.1"/>
</dbReference>
<dbReference type="EMBL" id="VLKI01000018">
    <property type="protein sequence ID" value="TWH81062.1"/>
    <property type="molecule type" value="Genomic_DNA"/>
</dbReference>
<comment type="caution">
    <text evidence="5">The sequence shown here is derived from an EMBL/GenBank/DDBJ whole genome shotgun (WGS) entry which is preliminary data.</text>
</comment>
<evidence type="ECO:0000256" key="3">
    <source>
        <dbReference type="PIRNR" id="PIRNR021362"/>
    </source>
</evidence>
<dbReference type="InterPro" id="IPR010708">
    <property type="entry name" value="5'(3')-deoxyribonucleotidase"/>
</dbReference>
<accession>A0A562JD28</accession>
<dbReference type="InterPro" id="IPR036412">
    <property type="entry name" value="HAD-like_sf"/>
</dbReference>
<evidence type="ECO:0000256" key="2">
    <source>
        <dbReference type="ARBA" id="ARBA00022801"/>
    </source>
</evidence>
<dbReference type="AlphaFoldDB" id="A0A562JD28"/>
<dbReference type="GO" id="GO:0008253">
    <property type="term" value="F:5'-nucleotidase activity"/>
    <property type="evidence" value="ECO:0007669"/>
    <property type="project" value="InterPro"/>
</dbReference>
<dbReference type="Gene3D" id="3.40.50.1000">
    <property type="entry name" value="HAD superfamily/HAD-like"/>
    <property type="match status" value="1"/>
</dbReference>
<evidence type="ECO:0000256" key="4">
    <source>
        <dbReference type="PIRSR" id="PIRSR610708-1"/>
    </source>
</evidence>
<reference evidence="5 6" key="1">
    <citation type="journal article" date="2015" name="Stand. Genomic Sci.">
        <title>Genomic Encyclopedia of Bacterial and Archaeal Type Strains, Phase III: the genomes of soil and plant-associated and newly described type strains.</title>
        <authorList>
            <person name="Whitman W.B."/>
            <person name="Woyke T."/>
            <person name="Klenk H.P."/>
            <person name="Zhou Y."/>
            <person name="Lilburn T.G."/>
            <person name="Beck B.J."/>
            <person name="De Vos P."/>
            <person name="Vandamme P."/>
            <person name="Eisen J.A."/>
            <person name="Garrity G."/>
            <person name="Hugenholtz P."/>
            <person name="Kyrpides N.C."/>
        </authorList>
    </citation>
    <scope>NUCLEOTIDE SEQUENCE [LARGE SCALE GENOMIC DNA]</scope>
    <source>
        <strain evidence="5 6">CGMCC 1.10115</strain>
    </source>
</reference>
<comment type="similarity">
    <text evidence="1 3">Belongs to the 5'(3')-deoxyribonucleotidase family.</text>
</comment>
<dbReference type="PANTHER" id="PTHR35134">
    <property type="entry name" value="NUCLEOTIDASE YQFW-RELATED"/>
    <property type="match status" value="1"/>
</dbReference>
<evidence type="ECO:0000256" key="1">
    <source>
        <dbReference type="ARBA" id="ARBA00009589"/>
    </source>
</evidence>
<dbReference type="SUPFAM" id="SSF56784">
    <property type="entry name" value="HAD-like"/>
    <property type="match status" value="1"/>
</dbReference>
<protein>
    <recommendedName>
        <fullName evidence="3">Nucleotidase</fullName>
        <ecNumber evidence="3">3.1.3.-</ecNumber>
    </recommendedName>
</protein>
<feature type="active site" description="Proton donor" evidence="4">
    <location>
        <position position="10"/>
    </location>
</feature>